<dbReference type="AlphaFoldDB" id="A0A0E2LQ69"/>
<organism evidence="2 3">
    <name type="scientific">Porphyromonas gingivalis F0570</name>
    <dbReference type="NCBI Taxonomy" id="1227271"/>
    <lineage>
        <taxon>Bacteria</taxon>
        <taxon>Pseudomonadati</taxon>
        <taxon>Bacteroidota</taxon>
        <taxon>Bacteroidia</taxon>
        <taxon>Bacteroidales</taxon>
        <taxon>Porphyromonadaceae</taxon>
        <taxon>Porphyromonas</taxon>
    </lineage>
</organism>
<dbReference type="Proteomes" id="UP000016630">
    <property type="component" value="Unassembled WGS sequence"/>
</dbReference>
<protein>
    <submittedName>
        <fullName evidence="2">Uncharacterized protein</fullName>
    </submittedName>
</protein>
<evidence type="ECO:0000256" key="1">
    <source>
        <dbReference type="SAM" id="MobiDB-lite"/>
    </source>
</evidence>
<gene>
    <name evidence="2" type="ORF">HMPREF1555_01218</name>
</gene>
<evidence type="ECO:0000313" key="3">
    <source>
        <dbReference type="Proteomes" id="UP000016630"/>
    </source>
</evidence>
<reference evidence="2 3" key="1">
    <citation type="submission" date="2013-06" db="EMBL/GenBank/DDBJ databases">
        <authorList>
            <person name="Weinstock G."/>
            <person name="Sodergren E."/>
            <person name="Lobos E.A."/>
            <person name="Fulton L."/>
            <person name="Fulton R."/>
            <person name="Courtney L."/>
            <person name="Fronick C."/>
            <person name="O'Laughlin M."/>
            <person name="Godfrey J."/>
            <person name="Wilson R.M."/>
            <person name="Miner T."/>
            <person name="Farmer C."/>
            <person name="Delehaunty K."/>
            <person name="Cordes M."/>
            <person name="Minx P."/>
            <person name="Tomlinson C."/>
            <person name="Chen J."/>
            <person name="Wollam A."/>
            <person name="Pepin K.H."/>
            <person name="Bhonagiri V."/>
            <person name="Zhang X."/>
            <person name="Warren W."/>
            <person name="Mitreva M."/>
            <person name="Mardis E.R."/>
            <person name="Wilson R.K."/>
        </authorList>
    </citation>
    <scope>NUCLEOTIDE SEQUENCE [LARGE SCALE GENOMIC DNA]</scope>
    <source>
        <strain evidence="2 3">F0570</strain>
    </source>
</reference>
<dbReference type="HOGENOM" id="CLU_211015_0_0_10"/>
<name>A0A0E2LQ69_PORGN</name>
<dbReference type="EMBL" id="AWUW01000086">
    <property type="protein sequence ID" value="ERJ66103.1"/>
    <property type="molecule type" value="Genomic_DNA"/>
</dbReference>
<accession>A0A0E2LQ69</accession>
<comment type="caution">
    <text evidence="2">The sequence shown here is derived from an EMBL/GenBank/DDBJ whole genome shotgun (WGS) entry which is preliminary data.</text>
</comment>
<feature type="region of interest" description="Disordered" evidence="1">
    <location>
        <begin position="33"/>
        <end position="58"/>
    </location>
</feature>
<sequence>MTEAISDTFGQYSLRLFVGHRCVLSLTDARKHTAEKREAEGSPSYWGGSHSASLLEIS</sequence>
<proteinExistence type="predicted"/>
<evidence type="ECO:0000313" key="2">
    <source>
        <dbReference type="EMBL" id="ERJ66103.1"/>
    </source>
</evidence>